<evidence type="ECO:0000256" key="5">
    <source>
        <dbReference type="ARBA" id="ARBA00022723"/>
    </source>
</evidence>
<evidence type="ECO:0000256" key="13">
    <source>
        <dbReference type="RuleBase" id="RU362082"/>
    </source>
</evidence>
<evidence type="ECO:0000256" key="2">
    <source>
        <dbReference type="ARBA" id="ARBA00006000"/>
    </source>
</evidence>
<gene>
    <name evidence="17 18" type="primary">LOC106155655</name>
</gene>
<evidence type="ECO:0000313" key="16">
    <source>
        <dbReference type="Proteomes" id="UP000085678"/>
    </source>
</evidence>
<dbReference type="KEGG" id="lak:106155655"/>
<dbReference type="SUPFAM" id="SSF56784">
    <property type="entry name" value="HAD-like"/>
    <property type="match status" value="1"/>
</dbReference>
<dbReference type="NCBIfam" id="TIGR01657">
    <property type="entry name" value="P-ATPase-V"/>
    <property type="match status" value="1"/>
</dbReference>
<name>A0A1S3HJ46_LINAN</name>
<dbReference type="GO" id="GO:0015203">
    <property type="term" value="F:polyamine transmembrane transporter activity"/>
    <property type="evidence" value="ECO:0007669"/>
    <property type="project" value="TreeGrafter"/>
</dbReference>
<dbReference type="InterPro" id="IPR023214">
    <property type="entry name" value="HAD_sf"/>
</dbReference>
<protein>
    <recommendedName>
        <fullName evidence="13">Cation-transporting ATPase</fullName>
        <ecNumber evidence="13">7.2.2.-</ecNumber>
    </recommendedName>
</protein>
<keyword evidence="16" id="KW-1185">Reference proteome</keyword>
<dbReference type="OrthoDB" id="48943at2759"/>
<dbReference type="PRINTS" id="PR00119">
    <property type="entry name" value="CATATPASE"/>
</dbReference>
<comment type="subcellular location">
    <subcellularLocation>
        <location evidence="1 13">Membrane</location>
        <topology evidence="1 13">Multi-pass membrane protein</topology>
    </subcellularLocation>
</comment>
<feature type="transmembrane region" description="Helical" evidence="13">
    <location>
        <begin position="1078"/>
        <end position="1108"/>
    </location>
</feature>
<organism evidence="16 17">
    <name type="scientific">Lingula anatina</name>
    <name type="common">Brachiopod</name>
    <name type="synonym">Lingula unguis</name>
    <dbReference type="NCBI Taxonomy" id="7574"/>
    <lineage>
        <taxon>Eukaryota</taxon>
        <taxon>Metazoa</taxon>
        <taxon>Spiralia</taxon>
        <taxon>Lophotrochozoa</taxon>
        <taxon>Brachiopoda</taxon>
        <taxon>Linguliformea</taxon>
        <taxon>Lingulata</taxon>
        <taxon>Lingulida</taxon>
        <taxon>Linguloidea</taxon>
        <taxon>Lingulidae</taxon>
        <taxon>Lingula</taxon>
    </lineage>
</organism>
<dbReference type="RefSeq" id="XP_013386037.1">
    <property type="nucleotide sequence ID" value="XM_013530583.1"/>
</dbReference>
<feature type="transmembrane region" description="Helical" evidence="13">
    <location>
        <begin position="204"/>
        <end position="227"/>
    </location>
</feature>
<dbReference type="GO" id="GO:0016887">
    <property type="term" value="F:ATP hydrolysis activity"/>
    <property type="evidence" value="ECO:0007669"/>
    <property type="project" value="InterPro"/>
</dbReference>
<evidence type="ECO:0000256" key="11">
    <source>
        <dbReference type="ARBA" id="ARBA00023136"/>
    </source>
</evidence>
<evidence type="ECO:0000256" key="1">
    <source>
        <dbReference type="ARBA" id="ARBA00004141"/>
    </source>
</evidence>
<dbReference type="PANTHER" id="PTHR45630:SF8">
    <property type="entry name" value="CATION-TRANSPORTING ATPASE"/>
    <property type="match status" value="1"/>
</dbReference>
<dbReference type="SFLD" id="SFLDS00003">
    <property type="entry name" value="Haloacid_Dehalogenase"/>
    <property type="match status" value="1"/>
</dbReference>
<dbReference type="InterPro" id="IPR047819">
    <property type="entry name" value="P5A-ATPase_N"/>
</dbReference>
<dbReference type="Gene3D" id="2.70.150.10">
    <property type="entry name" value="Calcium-transporting ATPase, cytoplasmic transduction domain A"/>
    <property type="match status" value="1"/>
</dbReference>
<keyword evidence="8 13" id="KW-0460">Magnesium</keyword>
<sequence length="1170" mass="132493">MKSSTSCTSLVDNNMSTVIENEEDEENSIVTAYKPDKVRLLLTILLTPLTGGILLLFIYWRSDWRLKVTHSPCELKEATKVLIKDQYKQLFVEDVISTSYERRSSQTEEIYRNVSLRYFVHKEVRYIWENATFSRLVGLEKGKECAHFHKISHGMPRSEQTSQRVLYGTNCIVIQVRSYLDLFFNEALNPFYIFQVYSVTVWMVQLYFLYCGCIMVLSTISIALSVYETRRSSVELKKKVVSGSKVTVQRGASENSHTVGSREDVLTEVIDSDDLVPGDVIIIPDHHTKLECDAVLVNGNCVVNESMLTGESIPITKTSVPNVNTEMYTPLTHKRHTLFCGTEVIQARSMNQESVKAVVVRTGFATAKGELVRSILFPQPLDLKLHRDGLKFIGVALIIAFVGLGFVVFTYLYHEIYEDMAITLLNITTFCVPPALPAAITIGNVLAQKRLEKAKIFCMSSRFINFTGALNVVCFDKTGTLTNDGLDLHGLRRAENGRFLKESLGSENLPTGSCLTCMATCHSLHIIDGKPDGYPLDVKMFEATGWILKDPSTLMPYETKFEKTPMAIVQSDKGGEVAVIRQYTFASGLQRMSVITKSEDSSELEVYVKGSPEKITSISKPETVPEDWQDILEVYTRDGYRVIALATKKLDPSITWDDTQNLSRNKVECDLEFLGLLIMENKLKPETIPAMKILHSANIRTVMVTGDNILTALKVARDCDMIKPREMVIRITAKAFHKGNPLEYSLRTVPDEATLEIQYTREIDPDHPSEEMRIDIEEKMYHLAIDGKSFGLIRRYKPELIPNIVRRGTVFARMLPEQKTHLITDLQDMEYYVGMCGDGANDCGALKTAHAGISLSVAEASVASPFTSQETNIMCVQKLMREGRTALVTSFGLFKHLLCSAIIELVMILFLYYIFNGLNDPQFLYIDLGLLVIITLFYGNVGAYPVLVKRPPPSKLMATVPLLSIGSFLIIQCCFLTFCWLLMQAEPWYLKWEWDDQRFVWDLKGYENTMMFCMGCLCIINSAITFSQGAPYRKHMFTNFLFVLCLLAGFILTSIIWLWHGGKYNLFTGLFDHIDFPSYGFCLLLYASFFINVFVSLSCETFLIQDLLYQKLRPKMSRPKLKHQRLELELRHNETWPPLDTTLIEGERFSEKGNGALIQGTGAQSCDTHL</sequence>
<keyword evidence="3" id="KW-0597">Phosphoprotein</keyword>
<evidence type="ECO:0000256" key="3">
    <source>
        <dbReference type="ARBA" id="ARBA00022553"/>
    </source>
</evidence>
<accession>A0A1S3HJ46</accession>
<dbReference type="SUPFAM" id="SSF81665">
    <property type="entry name" value="Calcium ATPase, transmembrane domain M"/>
    <property type="match status" value="1"/>
</dbReference>
<evidence type="ECO:0000259" key="14">
    <source>
        <dbReference type="Pfam" id="PF00122"/>
    </source>
</evidence>
<keyword evidence="10 13" id="KW-1133">Transmembrane helix</keyword>
<dbReference type="SFLD" id="SFLDG00002">
    <property type="entry name" value="C1.7:_P-type_atpase_like"/>
    <property type="match status" value="1"/>
</dbReference>
<feature type="transmembrane region" description="Helical" evidence="13">
    <location>
        <begin position="960"/>
        <end position="983"/>
    </location>
</feature>
<reference evidence="17 18" key="1">
    <citation type="submission" date="2025-04" db="UniProtKB">
        <authorList>
            <consortium name="RefSeq"/>
        </authorList>
    </citation>
    <scope>IDENTIFICATION</scope>
    <source>
        <tissue evidence="17 18">Gonads</tissue>
    </source>
</reference>
<dbReference type="Pfam" id="PF13246">
    <property type="entry name" value="Cation_ATPase"/>
    <property type="match status" value="1"/>
</dbReference>
<keyword evidence="9 13" id="KW-1278">Translocase</keyword>
<dbReference type="InterPro" id="IPR036412">
    <property type="entry name" value="HAD-like_sf"/>
</dbReference>
<dbReference type="InterPro" id="IPR006544">
    <property type="entry name" value="P-type_TPase_V"/>
</dbReference>
<evidence type="ECO:0000256" key="7">
    <source>
        <dbReference type="ARBA" id="ARBA00022840"/>
    </source>
</evidence>
<dbReference type="Pfam" id="PF00122">
    <property type="entry name" value="E1-E2_ATPase"/>
    <property type="match status" value="1"/>
</dbReference>
<dbReference type="PROSITE" id="PS00154">
    <property type="entry name" value="ATPASE_E1_E2"/>
    <property type="match status" value="1"/>
</dbReference>
<dbReference type="AlphaFoldDB" id="A0A1S3HJ46"/>
<dbReference type="InterPro" id="IPR018303">
    <property type="entry name" value="ATPase_P-typ_P_site"/>
</dbReference>
<evidence type="ECO:0000259" key="15">
    <source>
        <dbReference type="Pfam" id="PF12409"/>
    </source>
</evidence>
<dbReference type="STRING" id="7574.A0A1S3HJ46"/>
<dbReference type="InterPro" id="IPR044492">
    <property type="entry name" value="P_typ_ATPase_HD_dom"/>
</dbReference>
<evidence type="ECO:0000256" key="12">
    <source>
        <dbReference type="ARBA" id="ARBA00049360"/>
    </source>
</evidence>
<evidence type="ECO:0000256" key="6">
    <source>
        <dbReference type="ARBA" id="ARBA00022741"/>
    </source>
</evidence>
<dbReference type="Pfam" id="PF12409">
    <property type="entry name" value="P5-ATPase"/>
    <property type="match status" value="1"/>
</dbReference>
<dbReference type="Gene3D" id="3.40.50.1000">
    <property type="entry name" value="HAD superfamily/HAD-like"/>
    <property type="match status" value="1"/>
</dbReference>
<dbReference type="Proteomes" id="UP000085678">
    <property type="component" value="Unplaced"/>
</dbReference>
<feature type="transmembrane region" description="Helical" evidence="13">
    <location>
        <begin position="925"/>
        <end position="948"/>
    </location>
</feature>
<proteinExistence type="inferred from homology"/>
<evidence type="ECO:0000256" key="9">
    <source>
        <dbReference type="ARBA" id="ARBA00022967"/>
    </source>
</evidence>
<dbReference type="GO" id="GO:0016020">
    <property type="term" value="C:membrane"/>
    <property type="evidence" value="ECO:0007669"/>
    <property type="project" value="UniProtKB-SubCell"/>
</dbReference>
<feature type="transmembrane region" description="Helical" evidence="13">
    <location>
        <begin position="40"/>
        <end position="60"/>
    </location>
</feature>
<feature type="domain" description="P-type ATPase A" evidence="14">
    <location>
        <begin position="263"/>
        <end position="375"/>
    </location>
</feature>
<evidence type="ECO:0000313" key="17">
    <source>
        <dbReference type="RefSeq" id="XP_013386037.1"/>
    </source>
</evidence>
<evidence type="ECO:0000256" key="4">
    <source>
        <dbReference type="ARBA" id="ARBA00022692"/>
    </source>
</evidence>
<dbReference type="InterPro" id="IPR059000">
    <property type="entry name" value="ATPase_P-type_domA"/>
</dbReference>
<comment type="catalytic activity">
    <reaction evidence="12 13">
        <text>ATP + H2O = ADP + phosphate + H(+)</text>
        <dbReference type="Rhea" id="RHEA:13065"/>
        <dbReference type="ChEBI" id="CHEBI:15377"/>
        <dbReference type="ChEBI" id="CHEBI:15378"/>
        <dbReference type="ChEBI" id="CHEBI:30616"/>
        <dbReference type="ChEBI" id="CHEBI:43474"/>
        <dbReference type="ChEBI" id="CHEBI:456216"/>
    </reaction>
</comment>
<dbReference type="SUPFAM" id="SSF81653">
    <property type="entry name" value="Calcium ATPase, transduction domain A"/>
    <property type="match status" value="1"/>
</dbReference>
<dbReference type="Gene3D" id="1.20.1110.10">
    <property type="entry name" value="Calcium-transporting ATPase, transmembrane domain"/>
    <property type="match status" value="1"/>
</dbReference>
<dbReference type="GO" id="GO:0005524">
    <property type="term" value="F:ATP binding"/>
    <property type="evidence" value="ECO:0007669"/>
    <property type="project" value="UniProtKB-UniRule"/>
</dbReference>
<dbReference type="FunFam" id="3.40.50.1000:FF:000045">
    <property type="entry name" value="Cation-transporting ATPase"/>
    <property type="match status" value="1"/>
</dbReference>
<dbReference type="FunFam" id="1.20.1110.10:FF:000023">
    <property type="entry name" value="Cation-transporting ATPase"/>
    <property type="match status" value="1"/>
</dbReference>
<dbReference type="GO" id="GO:0019829">
    <property type="term" value="F:ATPase-coupled monoatomic cation transmembrane transporter activity"/>
    <property type="evidence" value="ECO:0007669"/>
    <property type="project" value="UniProtKB-UniRule"/>
</dbReference>
<feature type="transmembrane region" description="Helical" evidence="13">
    <location>
        <begin position="420"/>
        <end position="447"/>
    </location>
</feature>
<keyword evidence="6 13" id="KW-0547">Nucleotide-binding</keyword>
<comment type="similarity">
    <text evidence="2 13">Belongs to the cation transport ATPase (P-type) (TC 3.A.3) family. Type V subfamily.</text>
</comment>
<dbReference type="InterPro" id="IPR008250">
    <property type="entry name" value="ATPase_P-typ_transduc_dom_A_sf"/>
</dbReference>
<feature type="transmembrane region" description="Helical" evidence="13">
    <location>
        <begin position="1009"/>
        <end position="1027"/>
    </location>
</feature>
<evidence type="ECO:0000256" key="8">
    <source>
        <dbReference type="ARBA" id="ARBA00022842"/>
    </source>
</evidence>
<dbReference type="Gene3D" id="3.40.1110.10">
    <property type="entry name" value="Calcium-transporting ATPase, cytoplasmic domain N"/>
    <property type="match status" value="1"/>
</dbReference>
<dbReference type="GeneID" id="106155655"/>
<dbReference type="GO" id="GO:0006874">
    <property type="term" value="P:intracellular calcium ion homeostasis"/>
    <property type="evidence" value="ECO:0007669"/>
    <property type="project" value="TreeGrafter"/>
</dbReference>
<evidence type="ECO:0000256" key="10">
    <source>
        <dbReference type="ARBA" id="ARBA00022989"/>
    </source>
</evidence>
<dbReference type="InterPro" id="IPR023299">
    <property type="entry name" value="ATPase_P-typ_cyto_dom_N"/>
</dbReference>
<evidence type="ECO:0000313" key="18">
    <source>
        <dbReference type="RefSeq" id="XP_013386038.1"/>
    </source>
</evidence>
<dbReference type="InterPro" id="IPR001757">
    <property type="entry name" value="P_typ_ATPase"/>
</dbReference>
<keyword evidence="5 13" id="KW-0479">Metal-binding</keyword>
<dbReference type="EC" id="7.2.2.-" evidence="13"/>
<feature type="domain" description="P5B-type ATPase N-terminal" evidence="15">
    <location>
        <begin position="30"/>
        <end position="128"/>
    </location>
</feature>
<feature type="transmembrane region" description="Helical" evidence="13">
    <location>
        <begin position="392"/>
        <end position="414"/>
    </location>
</feature>
<feature type="transmembrane region" description="Helical" evidence="13">
    <location>
        <begin position="887"/>
        <end position="913"/>
    </location>
</feature>
<dbReference type="SFLD" id="SFLDF00027">
    <property type="entry name" value="p-type_atpase"/>
    <property type="match status" value="1"/>
</dbReference>
<keyword evidence="11 13" id="KW-0472">Membrane</keyword>
<keyword evidence="7 13" id="KW-0067">ATP-binding</keyword>
<dbReference type="PANTHER" id="PTHR45630">
    <property type="entry name" value="CATION-TRANSPORTING ATPASE-RELATED"/>
    <property type="match status" value="1"/>
</dbReference>
<dbReference type="GO" id="GO:0140358">
    <property type="term" value="F:P-type transmembrane transporter activity"/>
    <property type="evidence" value="ECO:0007669"/>
    <property type="project" value="InterPro"/>
</dbReference>
<dbReference type="RefSeq" id="XP_013386038.1">
    <property type="nucleotide sequence ID" value="XM_013530584.1"/>
</dbReference>
<keyword evidence="4 13" id="KW-0812">Transmembrane</keyword>
<dbReference type="GO" id="GO:0046872">
    <property type="term" value="F:metal ion binding"/>
    <property type="evidence" value="ECO:0007669"/>
    <property type="project" value="UniProtKB-UniRule"/>
</dbReference>
<dbReference type="NCBIfam" id="TIGR01494">
    <property type="entry name" value="ATPase_P-type"/>
    <property type="match status" value="1"/>
</dbReference>
<dbReference type="InterPro" id="IPR023298">
    <property type="entry name" value="ATPase_P-typ_TM_dom_sf"/>
</dbReference>
<feature type="transmembrane region" description="Helical" evidence="13">
    <location>
        <begin position="1039"/>
        <end position="1058"/>
    </location>
</feature>